<dbReference type="InterPro" id="IPR020598">
    <property type="entry name" value="rRNA_Ade_methylase_Trfase_N"/>
</dbReference>
<dbReference type="NCBIfam" id="TIGR00755">
    <property type="entry name" value="ksgA"/>
    <property type="match status" value="1"/>
</dbReference>
<accession>A0A0R2CP37</accession>
<dbReference type="GO" id="GO:0003723">
    <property type="term" value="F:RNA binding"/>
    <property type="evidence" value="ECO:0007669"/>
    <property type="project" value="UniProtKB-UniRule"/>
</dbReference>
<comment type="function">
    <text evidence="8">Specifically dimethylates two adjacent adenosines (A1518 and A1519) in the loop of a conserved hairpin near the 3'-end of 16S rRNA in the 30S particle. May play a critical role in biogenesis of 30S subunits.</text>
</comment>
<name>A0A0R2CP37_9LACO</name>
<feature type="binding site" evidence="8 9">
    <location>
        <position position="31"/>
    </location>
    <ligand>
        <name>S-adenosyl-L-methionine</name>
        <dbReference type="ChEBI" id="CHEBI:59789"/>
    </ligand>
</feature>
<dbReference type="GO" id="GO:0005829">
    <property type="term" value="C:cytosol"/>
    <property type="evidence" value="ECO:0007669"/>
    <property type="project" value="TreeGrafter"/>
</dbReference>
<keyword evidence="6 8" id="KW-0694">RNA-binding</keyword>
<dbReference type="PROSITE" id="PS01131">
    <property type="entry name" value="RRNA_A_DIMETH"/>
    <property type="match status" value="1"/>
</dbReference>
<reference evidence="11 12" key="1">
    <citation type="journal article" date="2015" name="Genome Announc.">
        <title>Expanding the biotechnology potential of lactobacilli through comparative genomics of 213 strains and associated genera.</title>
        <authorList>
            <person name="Sun Z."/>
            <person name="Harris H.M."/>
            <person name="McCann A."/>
            <person name="Guo C."/>
            <person name="Argimon S."/>
            <person name="Zhang W."/>
            <person name="Yang X."/>
            <person name="Jeffery I.B."/>
            <person name="Cooney J.C."/>
            <person name="Kagawa T.F."/>
            <person name="Liu W."/>
            <person name="Song Y."/>
            <person name="Salvetti E."/>
            <person name="Wrobel A."/>
            <person name="Rasinkangas P."/>
            <person name="Parkhill J."/>
            <person name="Rea M.C."/>
            <person name="O'Sullivan O."/>
            <person name="Ritari J."/>
            <person name="Douillard F.P."/>
            <person name="Paul Ross R."/>
            <person name="Yang R."/>
            <person name="Briner A.E."/>
            <person name="Felis G.E."/>
            <person name="de Vos W.M."/>
            <person name="Barrangou R."/>
            <person name="Klaenhammer T.R."/>
            <person name="Caufield P.W."/>
            <person name="Cui Y."/>
            <person name="Zhang H."/>
            <person name="O'Toole P.W."/>
        </authorList>
    </citation>
    <scope>NUCLEOTIDE SEQUENCE [LARGE SCALE GENOMIC DNA]</scope>
    <source>
        <strain evidence="11 12">DSM 22689</strain>
    </source>
</reference>
<dbReference type="InterPro" id="IPR020596">
    <property type="entry name" value="rRNA_Ade_Mease_Trfase_CS"/>
</dbReference>
<comment type="subcellular location">
    <subcellularLocation>
        <location evidence="8">Cytoplasm</location>
    </subcellularLocation>
</comment>
<dbReference type="Proteomes" id="UP000051586">
    <property type="component" value="Unassembled WGS sequence"/>
</dbReference>
<feature type="domain" description="Ribosomal RNA adenine methylase transferase N-terminal" evidence="10">
    <location>
        <begin position="38"/>
        <end position="214"/>
    </location>
</feature>
<dbReference type="EC" id="2.1.1.182" evidence="8"/>
<dbReference type="InterPro" id="IPR023165">
    <property type="entry name" value="rRNA_Ade_diMease-like_C"/>
</dbReference>
<dbReference type="GO" id="GO:0052908">
    <property type="term" value="F:16S rRNA (adenine(1518)-N(6)/adenine(1519)-N(6))-dimethyltransferase activity"/>
    <property type="evidence" value="ECO:0007669"/>
    <property type="project" value="UniProtKB-EC"/>
</dbReference>
<evidence type="ECO:0000313" key="12">
    <source>
        <dbReference type="Proteomes" id="UP000051586"/>
    </source>
</evidence>
<evidence type="ECO:0000259" key="10">
    <source>
        <dbReference type="SMART" id="SM00650"/>
    </source>
</evidence>
<dbReference type="PANTHER" id="PTHR11727">
    <property type="entry name" value="DIMETHYLADENOSINE TRANSFERASE"/>
    <property type="match status" value="1"/>
</dbReference>
<dbReference type="AlphaFoldDB" id="A0A0R2CP37"/>
<dbReference type="RefSeq" id="WP_054690918.1">
    <property type="nucleotide sequence ID" value="NZ_AYZI01000010.1"/>
</dbReference>
<gene>
    <name evidence="8" type="primary">rsmA</name>
    <name evidence="8" type="synonym">ksgA</name>
    <name evidence="11" type="ORF">FC87_GL000237</name>
</gene>
<dbReference type="Pfam" id="PF00398">
    <property type="entry name" value="RrnaAD"/>
    <property type="match status" value="1"/>
</dbReference>
<organism evidence="11 12">
    <name type="scientific">Fructilactobacillus florum DSM 22689 = JCM 16035</name>
    <dbReference type="NCBI Taxonomy" id="1423745"/>
    <lineage>
        <taxon>Bacteria</taxon>
        <taxon>Bacillati</taxon>
        <taxon>Bacillota</taxon>
        <taxon>Bacilli</taxon>
        <taxon>Lactobacillales</taxon>
        <taxon>Lactobacillaceae</taxon>
        <taxon>Fructilactobacillus</taxon>
    </lineage>
</organism>
<dbReference type="InterPro" id="IPR011530">
    <property type="entry name" value="rRNA_adenine_dimethylase"/>
</dbReference>
<protein>
    <recommendedName>
        <fullName evidence="8">Ribosomal RNA small subunit methyltransferase A</fullName>
        <ecNumber evidence="8">2.1.1.182</ecNumber>
    </recommendedName>
    <alternativeName>
        <fullName evidence="8">16S rRNA (adenine(1518)-N(6)/adenine(1519)-N(6))-dimethyltransferase</fullName>
    </alternativeName>
    <alternativeName>
        <fullName evidence="8">16S rRNA dimethyladenosine transferase</fullName>
    </alternativeName>
    <alternativeName>
        <fullName evidence="8">16S rRNA dimethylase</fullName>
    </alternativeName>
    <alternativeName>
        <fullName evidence="8">S-adenosylmethionine-6-N', N'-adenosyl(rRNA) dimethyltransferase</fullName>
    </alternativeName>
</protein>
<evidence type="ECO:0000256" key="9">
    <source>
        <dbReference type="PROSITE-ProRule" id="PRU01026"/>
    </source>
</evidence>
<dbReference type="PANTHER" id="PTHR11727:SF7">
    <property type="entry name" value="DIMETHYLADENOSINE TRANSFERASE-RELATED"/>
    <property type="match status" value="1"/>
</dbReference>
<sequence length="297" mass="32659">MTNNPEIGSQTRTRAILNRYHLSAKKGLGQNFLNDLAVLHAIPEIAAVSKTDDVVEIGPGIGALTEQLAQRAHQVVAFELDEELLPVLAETLAPYSNVTILHQDFLQANLPELLAKHFDGDHPIKIVANLPYYITKPILTSVMQSPVSFAAMVFMMQLEVAERVCAQPQTTDYGALSVIIQYQYEAELALHVSHKSFVPAPKVDSAIVKLTPRAGIEVTATQPDRLTGFVRSCFAHRRKTLWNNLVGLFGKQAATKARLQVILTELKIDPKLRPQALTVNQFVQLANAVQAADLKSV</sequence>
<dbReference type="SMART" id="SM00650">
    <property type="entry name" value="rADc"/>
    <property type="match status" value="1"/>
</dbReference>
<dbReference type="EMBL" id="AYZI01000010">
    <property type="protein sequence ID" value="KRM90044.1"/>
    <property type="molecule type" value="Genomic_DNA"/>
</dbReference>
<comment type="caution">
    <text evidence="11">The sequence shown here is derived from an EMBL/GenBank/DDBJ whole genome shotgun (WGS) entry which is preliminary data.</text>
</comment>
<evidence type="ECO:0000256" key="3">
    <source>
        <dbReference type="ARBA" id="ARBA00022603"/>
    </source>
</evidence>
<comment type="similarity">
    <text evidence="8">Belongs to the class I-like SAM-binding methyltransferase superfamily. rRNA adenine N(6)-methyltransferase family. RsmA subfamily.</text>
</comment>
<evidence type="ECO:0000313" key="11">
    <source>
        <dbReference type="EMBL" id="KRM90044.1"/>
    </source>
</evidence>
<dbReference type="GO" id="GO:0052910">
    <property type="term" value="F:23S rRNA (adenine(2085)-N(6))-dimethyltransferase activity"/>
    <property type="evidence" value="ECO:0007669"/>
    <property type="project" value="UniProtKB-EC"/>
</dbReference>
<dbReference type="SUPFAM" id="SSF53335">
    <property type="entry name" value="S-adenosyl-L-methionine-dependent methyltransferases"/>
    <property type="match status" value="1"/>
</dbReference>
<feature type="binding site" evidence="8 9">
    <location>
        <position position="79"/>
    </location>
    <ligand>
        <name>S-adenosyl-L-methionine</name>
        <dbReference type="ChEBI" id="CHEBI:59789"/>
    </ligand>
</feature>
<feature type="binding site" evidence="8 9">
    <location>
        <position position="129"/>
    </location>
    <ligand>
        <name>S-adenosyl-L-methionine</name>
        <dbReference type="ChEBI" id="CHEBI:59789"/>
    </ligand>
</feature>
<proteinExistence type="inferred from homology"/>
<keyword evidence="5 8" id="KW-0949">S-adenosyl-L-methionine</keyword>
<feature type="binding site" evidence="8 9">
    <location>
        <position position="104"/>
    </location>
    <ligand>
        <name>S-adenosyl-L-methionine</name>
        <dbReference type="ChEBI" id="CHEBI:59789"/>
    </ligand>
</feature>
<evidence type="ECO:0000256" key="4">
    <source>
        <dbReference type="ARBA" id="ARBA00022679"/>
    </source>
</evidence>
<evidence type="ECO:0000256" key="8">
    <source>
        <dbReference type="HAMAP-Rule" id="MF_00607"/>
    </source>
</evidence>
<feature type="binding site" evidence="8 9">
    <location>
        <position position="58"/>
    </location>
    <ligand>
        <name>S-adenosyl-L-methionine</name>
        <dbReference type="ChEBI" id="CHEBI:59789"/>
    </ligand>
</feature>
<dbReference type="CDD" id="cd02440">
    <property type="entry name" value="AdoMet_MTases"/>
    <property type="match status" value="1"/>
</dbReference>
<evidence type="ECO:0000256" key="7">
    <source>
        <dbReference type="ARBA" id="ARBA00049167"/>
    </source>
</evidence>
<dbReference type="HAMAP" id="MF_00607">
    <property type="entry name" value="16SrRNA_methyltr_A"/>
    <property type="match status" value="1"/>
</dbReference>
<evidence type="ECO:0000256" key="6">
    <source>
        <dbReference type="ARBA" id="ARBA00022884"/>
    </source>
</evidence>
<comment type="catalytic activity">
    <reaction evidence="7">
        <text>adenosine(2085) in 23S rRNA + 2 S-adenosyl-L-methionine = N(6)-dimethyladenosine(2085) in 23S rRNA + 2 S-adenosyl-L-homocysteine + 2 H(+)</text>
        <dbReference type="Rhea" id="RHEA:42784"/>
        <dbReference type="Rhea" id="RHEA-COMP:10237"/>
        <dbReference type="Rhea" id="RHEA-COMP:10238"/>
        <dbReference type="ChEBI" id="CHEBI:15378"/>
        <dbReference type="ChEBI" id="CHEBI:57856"/>
        <dbReference type="ChEBI" id="CHEBI:59789"/>
        <dbReference type="ChEBI" id="CHEBI:74411"/>
        <dbReference type="ChEBI" id="CHEBI:74493"/>
        <dbReference type="EC" id="2.1.1.184"/>
    </reaction>
</comment>
<evidence type="ECO:0000256" key="5">
    <source>
        <dbReference type="ARBA" id="ARBA00022691"/>
    </source>
</evidence>
<keyword evidence="3 8" id="KW-0489">Methyltransferase</keyword>
<dbReference type="InterPro" id="IPR001737">
    <property type="entry name" value="KsgA/Erm"/>
</dbReference>
<keyword evidence="1 8" id="KW-0963">Cytoplasm</keyword>
<evidence type="ECO:0000256" key="2">
    <source>
        <dbReference type="ARBA" id="ARBA00022552"/>
    </source>
</evidence>
<feature type="binding site" evidence="8 9">
    <location>
        <position position="33"/>
    </location>
    <ligand>
        <name>S-adenosyl-L-methionine</name>
        <dbReference type="ChEBI" id="CHEBI:59789"/>
    </ligand>
</feature>
<dbReference type="InterPro" id="IPR029063">
    <property type="entry name" value="SAM-dependent_MTases_sf"/>
</dbReference>
<dbReference type="PROSITE" id="PS51689">
    <property type="entry name" value="SAM_RNA_A_N6_MT"/>
    <property type="match status" value="1"/>
</dbReference>
<comment type="catalytic activity">
    <reaction evidence="8">
        <text>adenosine(1518)/adenosine(1519) in 16S rRNA + 4 S-adenosyl-L-methionine = N(6)-dimethyladenosine(1518)/N(6)-dimethyladenosine(1519) in 16S rRNA + 4 S-adenosyl-L-homocysteine + 4 H(+)</text>
        <dbReference type="Rhea" id="RHEA:19609"/>
        <dbReference type="Rhea" id="RHEA-COMP:10232"/>
        <dbReference type="Rhea" id="RHEA-COMP:10233"/>
        <dbReference type="ChEBI" id="CHEBI:15378"/>
        <dbReference type="ChEBI" id="CHEBI:57856"/>
        <dbReference type="ChEBI" id="CHEBI:59789"/>
        <dbReference type="ChEBI" id="CHEBI:74411"/>
        <dbReference type="ChEBI" id="CHEBI:74493"/>
        <dbReference type="EC" id="2.1.1.182"/>
    </reaction>
</comment>
<keyword evidence="2 8" id="KW-0698">rRNA processing</keyword>
<dbReference type="PATRIC" id="fig|1423745.4.peg.244"/>
<dbReference type="Gene3D" id="1.10.8.100">
    <property type="entry name" value="Ribosomal RNA adenine dimethylase-like, domain 2"/>
    <property type="match status" value="1"/>
</dbReference>
<dbReference type="FunFam" id="3.40.50.150:FF:000023">
    <property type="entry name" value="Ribosomal RNA small subunit methyltransferase A"/>
    <property type="match status" value="1"/>
</dbReference>
<dbReference type="STRING" id="1423745.GCA_001311215_01734"/>
<dbReference type="Gene3D" id="3.40.50.150">
    <property type="entry name" value="Vaccinia Virus protein VP39"/>
    <property type="match status" value="1"/>
</dbReference>
<keyword evidence="4 8" id="KW-0808">Transferase</keyword>
<evidence type="ECO:0000256" key="1">
    <source>
        <dbReference type="ARBA" id="ARBA00022490"/>
    </source>
</evidence>